<feature type="domain" description="SH3b" evidence="3">
    <location>
        <begin position="194"/>
        <end position="236"/>
    </location>
</feature>
<dbReference type="AlphaFoldDB" id="M7NJ11"/>
<dbReference type="Gene3D" id="2.30.30.40">
    <property type="entry name" value="SH3 Domains"/>
    <property type="match status" value="1"/>
</dbReference>
<organism evidence="4 5">
    <name type="scientific">Cesiribacter andamanensis AMV16</name>
    <dbReference type="NCBI Taxonomy" id="1279009"/>
    <lineage>
        <taxon>Bacteria</taxon>
        <taxon>Pseudomonadati</taxon>
        <taxon>Bacteroidota</taxon>
        <taxon>Cytophagia</taxon>
        <taxon>Cytophagales</taxon>
        <taxon>Cesiribacteraceae</taxon>
        <taxon>Cesiribacter</taxon>
    </lineage>
</organism>
<name>M7NJ11_9BACT</name>
<sequence length="240" mass="27366">MNLQNLILKILVFLALAPPLAAQQSGSLLQQADSLFGQQAYTEALPLYQQLLEQQQASPAMLLRMAYIQEGLGHVPEALYLLNLYYRETSDEAAGTRIKELAGQHKLQGYDLIEEEYLPSIIRRYQLPIILTLLILSLLLTGLLLYRRIRQQHRPVLTPLFLLVLLLALGYFVNFQPEYTRGILMQDHTYLMRGPSAGAGVLTQLKAGHRLEVLGREDVWLKVVWNDQIAWVKVHLIRTV</sequence>
<reference evidence="4 5" key="1">
    <citation type="journal article" date="2013" name="Genome Announc.">
        <title>Draft Genome Sequence of Cesiribacter andamanensis Strain AMV16T, Isolated from a Soil Sample from a Mud Volcano in the Andaman Islands, India.</title>
        <authorList>
            <person name="Shivaji S."/>
            <person name="Ara S."/>
            <person name="Begum Z."/>
            <person name="Srinivas T.N."/>
            <person name="Singh A."/>
            <person name="Kumar Pinnaka A."/>
        </authorList>
    </citation>
    <scope>NUCLEOTIDE SEQUENCE [LARGE SCALE GENOMIC DNA]</scope>
    <source>
        <strain evidence="4 5">AMV16</strain>
    </source>
</reference>
<keyword evidence="2" id="KW-0732">Signal</keyword>
<evidence type="ECO:0000256" key="2">
    <source>
        <dbReference type="SAM" id="SignalP"/>
    </source>
</evidence>
<comment type="caution">
    <text evidence="4">The sequence shown here is derived from an EMBL/GenBank/DDBJ whole genome shotgun (WGS) entry which is preliminary data.</text>
</comment>
<evidence type="ECO:0000313" key="4">
    <source>
        <dbReference type="EMBL" id="EMR01745.1"/>
    </source>
</evidence>
<dbReference type="EMBL" id="AODQ01000092">
    <property type="protein sequence ID" value="EMR01745.1"/>
    <property type="molecule type" value="Genomic_DNA"/>
</dbReference>
<feature type="transmembrane region" description="Helical" evidence="1">
    <location>
        <begin position="125"/>
        <end position="145"/>
    </location>
</feature>
<gene>
    <name evidence="4" type="ORF">ADICEAN_03104</name>
</gene>
<dbReference type="Gene3D" id="1.25.40.10">
    <property type="entry name" value="Tetratricopeptide repeat domain"/>
    <property type="match status" value="1"/>
</dbReference>
<feature type="chain" id="PRO_5004082070" description="SH3b domain-containing protein" evidence="2">
    <location>
        <begin position="22"/>
        <end position="240"/>
    </location>
</feature>
<dbReference type="SUPFAM" id="SSF48452">
    <property type="entry name" value="TPR-like"/>
    <property type="match status" value="1"/>
</dbReference>
<keyword evidence="1" id="KW-0472">Membrane</keyword>
<accession>M7NJ11</accession>
<dbReference type="Pfam" id="PF08239">
    <property type="entry name" value="SH3_3"/>
    <property type="match status" value="1"/>
</dbReference>
<dbReference type="eggNOG" id="COG3103">
    <property type="taxonomic scope" value="Bacteria"/>
</dbReference>
<feature type="signal peptide" evidence="2">
    <location>
        <begin position="1"/>
        <end position="21"/>
    </location>
</feature>
<evidence type="ECO:0000313" key="5">
    <source>
        <dbReference type="Proteomes" id="UP000011910"/>
    </source>
</evidence>
<dbReference type="InterPro" id="IPR011990">
    <property type="entry name" value="TPR-like_helical_dom_sf"/>
</dbReference>
<proteinExistence type="predicted"/>
<keyword evidence="5" id="KW-1185">Reference proteome</keyword>
<evidence type="ECO:0000259" key="3">
    <source>
        <dbReference type="Pfam" id="PF08239"/>
    </source>
</evidence>
<evidence type="ECO:0000256" key="1">
    <source>
        <dbReference type="SAM" id="Phobius"/>
    </source>
</evidence>
<dbReference type="STRING" id="1279009.ADICEAN_03104"/>
<protein>
    <recommendedName>
        <fullName evidence="3">SH3b domain-containing protein</fullName>
    </recommendedName>
</protein>
<keyword evidence="1" id="KW-0812">Transmembrane</keyword>
<dbReference type="InterPro" id="IPR003646">
    <property type="entry name" value="SH3-like_bac-type"/>
</dbReference>
<dbReference type="Proteomes" id="UP000011910">
    <property type="component" value="Unassembled WGS sequence"/>
</dbReference>
<keyword evidence="1" id="KW-1133">Transmembrane helix</keyword>
<feature type="transmembrane region" description="Helical" evidence="1">
    <location>
        <begin position="157"/>
        <end position="175"/>
    </location>
</feature>